<dbReference type="Pfam" id="PF08125">
    <property type="entry name" value="Mannitol_dh_C"/>
    <property type="match status" value="1"/>
</dbReference>
<dbReference type="Proteomes" id="UP000598271">
    <property type="component" value="Unassembled WGS sequence"/>
</dbReference>
<evidence type="ECO:0000313" key="5">
    <source>
        <dbReference type="EMBL" id="GHB60595.1"/>
    </source>
</evidence>
<evidence type="ECO:0000256" key="1">
    <source>
        <dbReference type="ARBA" id="ARBA00023002"/>
    </source>
</evidence>
<feature type="domain" description="Mannitol dehydrogenase N-terminal" evidence="3">
    <location>
        <begin position="20"/>
        <end position="258"/>
    </location>
</feature>
<dbReference type="InterPro" id="IPR036291">
    <property type="entry name" value="NAD(P)-bd_dom_sf"/>
</dbReference>
<dbReference type="InterPro" id="IPR008927">
    <property type="entry name" value="6-PGluconate_DH-like_C_sf"/>
</dbReference>
<dbReference type="SUPFAM" id="SSF51735">
    <property type="entry name" value="NAD(P)-binding Rossmann-fold domains"/>
    <property type="match status" value="1"/>
</dbReference>
<dbReference type="Pfam" id="PF01232">
    <property type="entry name" value="Mannitol_dh"/>
    <property type="match status" value="1"/>
</dbReference>
<protein>
    <submittedName>
        <fullName evidence="5">Altronate oxidoreductase</fullName>
    </submittedName>
</protein>
<reference evidence="5 6" key="1">
    <citation type="journal article" date="2014" name="Int. J. Syst. Evol. Microbiol.">
        <title>Complete genome sequence of Corynebacterium casei LMG S-19264T (=DSM 44701T), isolated from a smear-ripened cheese.</title>
        <authorList>
            <consortium name="US DOE Joint Genome Institute (JGI-PGF)"/>
            <person name="Walter F."/>
            <person name="Albersmeier A."/>
            <person name="Kalinowski J."/>
            <person name="Ruckert C."/>
        </authorList>
    </citation>
    <scope>NUCLEOTIDE SEQUENCE [LARGE SCALE GENOMIC DNA]</scope>
    <source>
        <strain evidence="5 6">KCTC 12866</strain>
    </source>
</reference>
<gene>
    <name evidence="5" type="primary">uxaB</name>
    <name evidence="5" type="ORF">GCM10007390_12900</name>
</gene>
<dbReference type="InterPro" id="IPR013328">
    <property type="entry name" value="6PGD_dom2"/>
</dbReference>
<dbReference type="PANTHER" id="PTHR30524:SF0">
    <property type="entry name" value="ALTRONATE OXIDOREDUCTASE-RELATED"/>
    <property type="match status" value="1"/>
</dbReference>
<sequence>MNSLNKQNAPDQEIFNYPEKALFFGTGVLLRGLPLYFIDQANKQGVFKGRVVVVKSTSRGDISAYSEQDGCFTSVVRGIANGKEVEQNIINCAISRVLTASDEWDEILAVAQSPDLAVVVSNTTEVGITYEEESIFGNPPSSFPAKLLAILHKRYETFGGDTQKGLIVVPTELISENGKMLHGIVNQLAAYNRLDVAFVSWLNEANRFCNSLVDRIVPGEIKGDLKTELEGEFGYRDDLMLMAEPYRLWAIEGDGSIKSKLSFHEVDAGVKIESSIEKYKELKLRLLNAPHTFCTGLAHLAGFEMVKEAMRDEAFLEFIRGLMFDEIAKSLDPNIDAAEINDFAEAVIDRFSNSHLDHKWLSISLNYTSKIKMRCVKLIESWYAKSPTERSHMAFGFASYLRFMKVEREENGKYYGHANGQDYALNDPEAGQLMALWNSTDDVPTLVANVLKAEELWETDLTRLQGFQADVTAFLKDIMESPKFGLELFNQTVRE</sequence>
<dbReference type="EMBL" id="BMXF01000001">
    <property type="protein sequence ID" value="GHB60595.1"/>
    <property type="molecule type" value="Genomic_DNA"/>
</dbReference>
<dbReference type="InterPro" id="IPR013131">
    <property type="entry name" value="Mannitol_DH_N"/>
</dbReference>
<dbReference type="RefSeq" id="WP_189563506.1">
    <property type="nucleotide sequence ID" value="NZ_BMXF01000001.1"/>
</dbReference>
<evidence type="ECO:0000259" key="3">
    <source>
        <dbReference type="Pfam" id="PF01232"/>
    </source>
</evidence>
<dbReference type="GO" id="GO:0019592">
    <property type="term" value="P:mannitol catabolic process"/>
    <property type="evidence" value="ECO:0007669"/>
    <property type="project" value="TreeGrafter"/>
</dbReference>
<dbReference type="NCBIfam" id="NF002969">
    <property type="entry name" value="PRK03643.1"/>
    <property type="match status" value="1"/>
</dbReference>
<proteinExistence type="predicted"/>
<dbReference type="GO" id="GO:0008926">
    <property type="term" value="F:mannitol-1-phosphate 5-dehydrogenase activity"/>
    <property type="evidence" value="ECO:0007669"/>
    <property type="project" value="TreeGrafter"/>
</dbReference>
<dbReference type="InterPro" id="IPR013118">
    <property type="entry name" value="Mannitol_DH_C"/>
</dbReference>
<dbReference type="PANTHER" id="PTHR30524">
    <property type="entry name" value="MANNITOL-1-PHOSPHATE 5-DEHYDROGENASE"/>
    <property type="match status" value="1"/>
</dbReference>
<dbReference type="SUPFAM" id="SSF48179">
    <property type="entry name" value="6-phosphogluconate dehydrogenase C-terminal domain-like"/>
    <property type="match status" value="1"/>
</dbReference>
<comment type="caution">
    <text evidence="5">The sequence shown here is derived from an EMBL/GenBank/DDBJ whole genome shotgun (WGS) entry which is preliminary data.</text>
</comment>
<accession>A0A8J3D6L0</accession>
<dbReference type="GO" id="GO:0005829">
    <property type="term" value="C:cytosol"/>
    <property type="evidence" value="ECO:0007669"/>
    <property type="project" value="TreeGrafter"/>
</dbReference>
<feature type="domain" description="Mannitol dehydrogenase C-terminal" evidence="4">
    <location>
        <begin position="276"/>
        <end position="478"/>
    </location>
</feature>
<evidence type="ECO:0000256" key="2">
    <source>
        <dbReference type="ARBA" id="ARBA00023027"/>
    </source>
</evidence>
<dbReference type="AlphaFoldDB" id="A0A8J3D6L0"/>
<dbReference type="Gene3D" id="3.40.50.720">
    <property type="entry name" value="NAD(P)-binding Rossmann-like Domain"/>
    <property type="match status" value="1"/>
</dbReference>
<evidence type="ECO:0000259" key="4">
    <source>
        <dbReference type="Pfam" id="PF08125"/>
    </source>
</evidence>
<name>A0A8J3D6L0_9BACT</name>
<keyword evidence="1" id="KW-0560">Oxidoreductase</keyword>
<evidence type="ECO:0000313" key="6">
    <source>
        <dbReference type="Proteomes" id="UP000598271"/>
    </source>
</evidence>
<keyword evidence="2" id="KW-0520">NAD</keyword>
<dbReference type="Gene3D" id="1.10.1040.10">
    <property type="entry name" value="N-(1-d-carboxylethyl)-l-norvaline Dehydrogenase, domain 2"/>
    <property type="match status" value="1"/>
</dbReference>
<organism evidence="5 6">
    <name type="scientific">Persicitalea jodogahamensis</name>
    <dbReference type="NCBI Taxonomy" id="402147"/>
    <lineage>
        <taxon>Bacteria</taxon>
        <taxon>Pseudomonadati</taxon>
        <taxon>Bacteroidota</taxon>
        <taxon>Cytophagia</taxon>
        <taxon>Cytophagales</taxon>
        <taxon>Spirosomataceae</taxon>
        <taxon>Persicitalea</taxon>
    </lineage>
</organism>
<keyword evidence="6" id="KW-1185">Reference proteome</keyword>